<dbReference type="Proteomes" id="UP000887568">
    <property type="component" value="Unplaced"/>
</dbReference>
<dbReference type="Gene3D" id="1.10.30.10">
    <property type="entry name" value="High mobility group box domain"/>
    <property type="match status" value="1"/>
</dbReference>
<dbReference type="GO" id="GO:0005634">
    <property type="term" value="C:nucleus"/>
    <property type="evidence" value="ECO:0007669"/>
    <property type="project" value="UniProtKB-UniRule"/>
</dbReference>
<organism evidence="4 5">
    <name type="scientific">Patiria miniata</name>
    <name type="common">Bat star</name>
    <name type="synonym">Asterina miniata</name>
    <dbReference type="NCBI Taxonomy" id="46514"/>
    <lineage>
        <taxon>Eukaryota</taxon>
        <taxon>Metazoa</taxon>
        <taxon>Echinodermata</taxon>
        <taxon>Eleutherozoa</taxon>
        <taxon>Asterozoa</taxon>
        <taxon>Asteroidea</taxon>
        <taxon>Valvatacea</taxon>
        <taxon>Valvatida</taxon>
        <taxon>Asterinidae</taxon>
        <taxon>Patiria</taxon>
    </lineage>
</organism>
<evidence type="ECO:0000256" key="2">
    <source>
        <dbReference type="SAM" id="MobiDB-lite"/>
    </source>
</evidence>
<feature type="domain" description="HMG box" evidence="3">
    <location>
        <begin position="542"/>
        <end position="610"/>
    </location>
</feature>
<dbReference type="RefSeq" id="XP_038068230.1">
    <property type="nucleotide sequence ID" value="XM_038212302.1"/>
</dbReference>
<dbReference type="InterPro" id="IPR036910">
    <property type="entry name" value="HMG_box_dom_sf"/>
</dbReference>
<reference evidence="4" key="1">
    <citation type="submission" date="2022-11" db="UniProtKB">
        <authorList>
            <consortium name="EnsemblMetazoa"/>
        </authorList>
    </citation>
    <scope>IDENTIFICATION</scope>
</reference>
<keyword evidence="1" id="KW-0238">DNA-binding</keyword>
<keyword evidence="5" id="KW-1185">Reference proteome</keyword>
<feature type="compositionally biased region" description="Acidic residues" evidence="2">
    <location>
        <begin position="378"/>
        <end position="389"/>
    </location>
</feature>
<dbReference type="EnsemblMetazoa" id="XM_038212302.1">
    <property type="protein sequence ID" value="XP_038068230.1"/>
    <property type="gene ID" value="LOC119737741"/>
</dbReference>
<feature type="region of interest" description="Disordered" evidence="2">
    <location>
        <begin position="1"/>
        <end position="474"/>
    </location>
</feature>
<feature type="compositionally biased region" description="Low complexity" evidence="2">
    <location>
        <begin position="365"/>
        <end position="377"/>
    </location>
</feature>
<dbReference type="OrthoDB" id="4777606at2759"/>
<feature type="compositionally biased region" description="Basic and acidic residues" evidence="2">
    <location>
        <begin position="331"/>
        <end position="341"/>
    </location>
</feature>
<evidence type="ECO:0000256" key="1">
    <source>
        <dbReference type="PROSITE-ProRule" id="PRU00267"/>
    </source>
</evidence>
<evidence type="ECO:0000259" key="3">
    <source>
        <dbReference type="PROSITE" id="PS50118"/>
    </source>
</evidence>
<dbReference type="PANTHER" id="PTHR46584:SF1">
    <property type="entry name" value="HMG DOMAIN-CONTAINING PROTEIN 4"/>
    <property type="match status" value="1"/>
</dbReference>
<feature type="compositionally biased region" description="Basic and acidic residues" evidence="2">
    <location>
        <begin position="392"/>
        <end position="402"/>
    </location>
</feature>
<evidence type="ECO:0000313" key="5">
    <source>
        <dbReference type="Proteomes" id="UP000887568"/>
    </source>
</evidence>
<dbReference type="SMART" id="SM00398">
    <property type="entry name" value="HMG"/>
    <property type="match status" value="1"/>
</dbReference>
<dbReference type="PANTHER" id="PTHR46584">
    <property type="entry name" value="HMG DOMAIN-CONTAINING PROTEIN 4"/>
    <property type="match status" value="1"/>
</dbReference>
<feature type="compositionally biased region" description="Low complexity" evidence="2">
    <location>
        <begin position="616"/>
        <end position="629"/>
    </location>
</feature>
<dbReference type="GO" id="GO:0003677">
    <property type="term" value="F:DNA binding"/>
    <property type="evidence" value="ECO:0007669"/>
    <property type="project" value="UniProtKB-UniRule"/>
</dbReference>
<dbReference type="AlphaFoldDB" id="A0A914AVV1"/>
<dbReference type="InterPro" id="IPR009071">
    <property type="entry name" value="HMG_box_dom"/>
</dbReference>
<name>A0A914AVV1_PATMI</name>
<dbReference type="InterPro" id="IPR042477">
    <property type="entry name" value="HMGXB4"/>
</dbReference>
<feature type="DNA-binding region" description="HMG box" evidence="1">
    <location>
        <begin position="542"/>
        <end position="610"/>
    </location>
</feature>
<accession>A0A914AVV1</accession>
<proteinExistence type="predicted"/>
<feature type="compositionally biased region" description="Low complexity" evidence="2">
    <location>
        <begin position="304"/>
        <end position="317"/>
    </location>
</feature>
<feature type="compositionally biased region" description="Acidic residues" evidence="2">
    <location>
        <begin position="110"/>
        <end position="121"/>
    </location>
</feature>
<feature type="compositionally biased region" description="Basic and acidic residues" evidence="2">
    <location>
        <begin position="517"/>
        <end position="526"/>
    </location>
</feature>
<feature type="region of interest" description="Disordered" evidence="2">
    <location>
        <begin position="601"/>
        <end position="637"/>
    </location>
</feature>
<evidence type="ECO:0000313" key="4">
    <source>
        <dbReference type="EnsemblMetazoa" id="XP_038068230.1"/>
    </source>
</evidence>
<feature type="compositionally biased region" description="Basic and acidic residues" evidence="2">
    <location>
        <begin position="145"/>
        <end position="154"/>
    </location>
</feature>
<feature type="region of interest" description="Disordered" evidence="2">
    <location>
        <begin position="500"/>
        <end position="542"/>
    </location>
</feature>
<dbReference type="GeneID" id="119737741"/>
<feature type="compositionally biased region" description="Basic and acidic residues" evidence="2">
    <location>
        <begin position="22"/>
        <end position="31"/>
    </location>
</feature>
<feature type="compositionally biased region" description="Basic residues" evidence="2">
    <location>
        <begin position="417"/>
        <end position="432"/>
    </location>
</feature>
<keyword evidence="1" id="KW-0539">Nucleus</keyword>
<feature type="compositionally biased region" description="Basic and acidic residues" evidence="2">
    <location>
        <begin position="55"/>
        <end position="89"/>
    </location>
</feature>
<protein>
    <recommendedName>
        <fullName evidence="3">HMG box domain-containing protein</fullName>
    </recommendedName>
</protein>
<feature type="compositionally biased region" description="Basic and acidic residues" evidence="2">
    <location>
        <begin position="217"/>
        <end position="226"/>
    </location>
</feature>
<dbReference type="PROSITE" id="PS50118">
    <property type="entry name" value="HMG_BOX_2"/>
    <property type="match status" value="1"/>
</dbReference>
<dbReference type="SUPFAM" id="SSF47095">
    <property type="entry name" value="HMG-box"/>
    <property type="match status" value="1"/>
</dbReference>
<dbReference type="Pfam" id="PF00505">
    <property type="entry name" value="HMG_box"/>
    <property type="match status" value="1"/>
</dbReference>
<dbReference type="OMA" id="FMAGNDA"/>
<sequence length="721" mass="79286">MSSRSRKRKRTATSEVAVEEATSTRRETKTSDEDDEMTQDIPTARPSRNRRKSAKLAEAEDSVKSPSEEPRRLGVISLHHEKGGKKDSGDSWTITSSSKPRRKRAPSKYDDDEEEEVEEKEEEKSQLLHLVSKGKQQTIKIKPLHKPEPEEKPTSSRSAKKSQQKALPPVAIKEDSGIKLKLILSPKDKGKDSPEAVASVASKDKRSTSRGRSGKSSTKDKDEPTKAKFVFGDQVLRMEGDKIVLGQSKKRKHGDTEAELSDSPVTSKGGKKRKTAPTEEEQATPKKAGKSTPGNKSASKVETKAASSDKSSKGSSKNSKKTPDKSGQGKSDNKSKTKPPEETNSQSSDTSKDDNKSKKKKAKAVKAAANFNLLSLDESVDDLVIDEPQLESSKKSKSDKTKPDKKKKSNDSDSSHKSKKHKSKEVKKHKAKFINTGTKKPGRNVGLDPVTASHMFGQFDGMPPQPQSSLEGPGLDDESFFMAGNDATIPSFPEAMGMPELGFPSTFGKSVKKKDSKKFSKKGEKDKRKKKKKDKLKKDEKSKKPLSAYMLWCGQTRRNVVAQNPGLDFSGISRMMGTLWQQLPEKEKQVWYSKQRLQHVKHKNVPSLSKQKFRRSSSSGKGSRSPHGSPVRHFSPRTEPIDSAAHLKLLGESLSLVGDRLQNHVGQVEIHGSLSVLLDSTLCCLAPLMSLTSQVPELNSISKDTIASTMDNIAYIMPGLG</sequence>
<feature type="compositionally biased region" description="Basic residues" evidence="2">
    <location>
        <begin position="1"/>
        <end position="11"/>
    </location>
</feature>